<name>A0A239X5B5_9FLAO</name>
<dbReference type="EMBL" id="LT906465">
    <property type="protein sequence ID" value="SNV41600.1"/>
    <property type="molecule type" value="Genomic_DNA"/>
</dbReference>
<proteinExistence type="predicted"/>
<keyword evidence="2" id="KW-1185">Reference proteome</keyword>
<dbReference type="InterPro" id="IPR014858">
    <property type="entry name" value="BrxB"/>
</dbReference>
<organism evidence="1 2">
    <name type="scientific">Chryseobacterium taklimakanense</name>
    <dbReference type="NCBI Taxonomy" id="536441"/>
    <lineage>
        <taxon>Bacteria</taxon>
        <taxon>Pseudomonadati</taxon>
        <taxon>Bacteroidota</taxon>
        <taxon>Flavobacteriia</taxon>
        <taxon>Flavobacteriales</taxon>
        <taxon>Weeksellaceae</taxon>
        <taxon>Chryseobacterium group</taxon>
        <taxon>Chryseobacterium</taxon>
    </lineage>
</organism>
<protein>
    <submittedName>
        <fullName evidence="1">Domain of uncharacterized function (DUF1788)</fullName>
    </submittedName>
</protein>
<evidence type="ECO:0000313" key="2">
    <source>
        <dbReference type="Proteomes" id="UP000215196"/>
    </source>
</evidence>
<evidence type="ECO:0000313" key="1">
    <source>
        <dbReference type="EMBL" id="SNV41600.1"/>
    </source>
</evidence>
<accession>A0A239X5B5</accession>
<dbReference type="RefSeq" id="WP_095070895.1">
    <property type="nucleotide sequence ID" value="NZ_LT906465.1"/>
</dbReference>
<gene>
    <name evidence="1" type="ORF">SAMEA4412677_00949</name>
</gene>
<dbReference type="KEGG" id="ctak:4412677_00949"/>
<sequence length="194" mass="22085">MEDITKKFTHLYKVISSPNFLNKESLGGEIPFFISAYDAKNENEVAESIKLLKNKLDTAGVSVLEINLYDVVCDILNLKGGVERMFPIEKSRSKDKFLNALQSTLNIHQILTPKIKEMIEKNPSKVYFLTGIGLVFPYIRSHNILNNLQNIAKDSPTVIFFPGEYNGNSLNLFGMMKDDNYYRAFNIDIIDPKP</sequence>
<reference evidence="1 2" key="1">
    <citation type="submission" date="2017-06" db="EMBL/GenBank/DDBJ databases">
        <authorList>
            <consortium name="Pathogen Informatics"/>
        </authorList>
    </citation>
    <scope>NUCLEOTIDE SEQUENCE [LARGE SCALE GENOMIC DNA]</scope>
    <source>
        <strain evidence="1 2">NCTC13490</strain>
    </source>
</reference>
<dbReference type="Proteomes" id="UP000215196">
    <property type="component" value="Chromosome 1"/>
</dbReference>
<dbReference type="AlphaFoldDB" id="A0A239X5B5"/>
<dbReference type="Pfam" id="PF08747">
    <property type="entry name" value="BrxB"/>
    <property type="match status" value="1"/>
</dbReference>